<sequence>MRPAFLFFAAIAMLVISCRCSLGSVDQAQEIRIVSYNVHNLFDAEESGNEYPEFKPSKGKWTKELYAKRLASVIEAVRSLGKGKDSGSAQARDPDILCVQEIENEKVLADLAEHFRKGAYRYWAISGPKDSIIHTGVLSRFPVTAMHTHSVMDAWGFGPLRDILEVELDTSGATSDADRILLLICHWKSKREGEQETESARRAAAALLAQRIREIESEKPDLPIIVCGDFNESPDEYLRISRRYPTALMPLESGSPPAAAEGEPLWVSQSFLQPGGSSPDDASRVALYSPWAEKPDGFSIAYRDKREQFDGFLLNAALQDGFGLEYEGFCTSESPVLFDASGKPFEWNGTSGYSDHLPVCLVLQKNAGQARVRY</sequence>
<protein>
    <submittedName>
        <fullName evidence="2">Putative Endonuclease/exonuclease/phosphatase</fullName>
    </submittedName>
</protein>
<dbReference type="PROSITE" id="PS51257">
    <property type="entry name" value="PROKAR_LIPOPROTEIN"/>
    <property type="match status" value="1"/>
</dbReference>
<name>A0A3P3XK14_9SPIR</name>
<dbReference type="InterPro" id="IPR036691">
    <property type="entry name" value="Endo/exonu/phosph_ase_sf"/>
</dbReference>
<dbReference type="InterPro" id="IPR005135">
    <property type="entry name" value="Endo/exonuclease/phosphatase"/>
</dbReference>
<reference evidence="2" key="1">
    <citation type="submission" date="2017-02" db="EMBL/GenBank/DDBJ databases">
        <authorList>
            <person name="Regsiter A."/>
            <person name="William W."/>
        </authorList>
    </citation>
    <scope>NUCLEOTIDE SEQUENCE</scope>
    <source>
        <strain evidence="2">Bib</strain>
    </source>
</reference>
<keyword evidence="2" id="KW-0378">Hydrolase</keyword>
<dbReference type="PANTHER" id="PTHR42834">
    <property type="entry name" value="ENDONUCLEASE/EXONUCLEASE/PHOSPHATASE FAMILY PROTEIN (AFU_ORTHOLOGUE AFUA_3G09210)"/>
    <property type="match status" value="1"/>
</dbReference>
<evidence type="ECO:0000259" key="1">
    <source>
        <dbReference type="Pfam" id="PF19580"/>
    </source>
</evidence>
<gene>
    <name evidence="2" type="ORF">SPIROBIBN47_310035</name>
</gene>
<dbReference type="Gene3D" id="3.60.10.10">
    <property type="entry name" value="Endonuclease/exonuclease/phosphatase"/>
    <property type="match status" value="1"/>
</dbReference>
<dbReference type="GO" id="GO:0004527">
    <property type="term" value="F:exonuclease activity"/>
    <property type="evidence" value="ECO:0007669"/>
    <property type="project" value="UniProtKB-KW"/>
</dbReference>
<dbReference type="Pfam" id="PF19580">
    <property type="entry name" value="Exo_endo_phos_3"/>
    <property type="match status" value="1"/>
</dbReference>
<dbReference type="PANTHER" id="PTHR42834:SF1">
    <property type="entry name" value="ENDONUCLEASE_EXONUCLEASE_PHOSPHATASE FAMILY PROTEIN (AFU_ORTHOLOGUE AFUA_3G09210)"/>
    <property type="match status" value="1"/>
</dbReference>
<dbReference type="EMBL" id="FWDM01000025">
    <property type="protein sequence ID" value="SLM14112.1"/>
    <property type="molecule type" value="Genomic_DNA"/>
</dbReference>
<organism evidence="2">
    <name type="scientific">uncultured spirochete</name>
    <dbReference type="NCBI Taxonomy" id="156406"/>
    <lineage>
        <taxon>Bacteria</taxon>
        <taxon>Pseudomonadati</taxon>
        <taxon>Spirochaetota</taxon>
        <taxon>Spirochaetia</taxon>
        <taxon>Spirochaetales</taxon>
        <taxon>environmental samples</taxon>
    </lineage>
</organism>
<keyword evidence="2" id="KW-0540">Nuclease</keyword>
<proteinExistence type="predicted"/>
<evidence type="ECO:0000313" key="2">
    <source>
        <dbReference type="EMBL" id="SLM14112.1"/>
    </source>
</evidence>
<keyword evidence="2" id="KW-0269">Exonuclease</keyword>
<keyword evidence="2" id="KW-0255">Endonuclease</keyword>
<dbReference type="GO" id="GO:0004519">
    <property type="term" value="F:endonuclease activity"/>
    <property type="evidence" value="ECO:0007669"/>
    <property type="project" value="UniProtKB-KW"/>
</dbReference>
<feature type="domain" description="Endonuclease/exonuclease/phosphatase" evidence="1">
    <location>
        <begin position="33"/>
        <end position="236"/>
    </location>
</feature>
<dbReference type="AlphaFoldDB" id="A0A3P3XK14"/>
<accession>A0A3P3XK14</accession>
<dbReference type="SUPFAM" id="SSF56219">
    <property type="entry name" value="DNase I-like"/>
    <property type="match status" value="1"/>
</dbReference>